<dbReference type="InterPro" id="IPR007296">
    <property type="entry name" value="DUF403"/>
</dbReference>
<dbReference type="PANTHER" id="PTHR34595">
    <property type="entry name" value="BLR5612 PROTEIN"/>
    <property type="match status" value="1"/>
</dbReference>
<evidence type="ECO:0000313" key="2">
    <source>
        <dbReference type="EMBL" id="PQJ78313.1"/>
    </source>
</evidence>
<sequence>MLARVANNLFWMGRYLERSEHIARYMNVNYFSSLDAPSELSQSRQFVLRSMLFVADEEELKVGKELDERKVLFDIGLNPEKQFSILSSIQNAQQNANGARDLISTELYESINTLNRTVKNYDKDRFVKNGLFDFTTMITANVASLRTKIRGTLLHDEVYAIIMLGIYIERANQVIRIINSKYNDALVEKVNSGASVTTSYEWTTLLKCVQTYDMMRRYYRKIPTSNTVLDFLILNPVCPRSIMNSLNNILYYISFLSKEEIPHKDTAAFLIGKLKYEHQYKTIEDVQGGLKTFIEKLVEDLSLVGEKMDKDYFSLY</sequence>
<reference evidence="2 3" key="1">
    <citation type="submission" date="2016-12" db="EMBL/GenBank/DDBJ databases">
        <title>Trade-off between light-utilization and light-protection in marine flavobacteria.</title>
        <authorList>
            <person name="Kumagai Y."/>
            <person name="Yoshizawa S."/>
            <person name="Kogure K."/>
            <person name="Iwasaki W."/>
        </authorList>
    </citation>
    <scope>NUCLEOTIDE SEQUENCE [LARGE SCALE GENOMIC DNA]</scope>
    <source>
        <strain evidence="2 3">NBRC 108759</strain>
    </source>
</reference>
<organism evidence="2 3">
    <name type="scientific">Polaribacter porphyrae</name>
    <dbReference type="NCBI Taxonomy" id="1137780"/>
    <lineage>
        <taxon>Bacteria</taxon>
        <taxon>Pseudomonadati</taxon>
        <taxon>Bacteroidota</taxon>
        <taxon>Flavobacteriia</taxon>
        <taxon>Flavobacteriales</taxon>
        <taxon>Flavobacteriaceae</taxon>
    </lineage>
</organism>
<dbReference type="PANTHER" id="PTHR34595:SF7">
    <property type="entry name" value="SLL1039 PROTEIN"/>
    <property type="match status" value="1"/>
</dbReference>
<gene>
    <name evidence="2" type="ORF">BTO18_03510</name>
</gene>
<comment type="caution">
    <text evidence="2">The sequence shown here is derived from an EMBL/GenBank/DDBJ whole genome shotgun (WGS) entry which is preliminary data.</text>
</comment>
<keyword evidence="3" id="KW-1185">Reference proteome</keyword>
<dbReference type="RefSeq" id="WP_105014897.1">
    <property type="nucleotide sequence ID" value="NZ_MSCN01000001.1"/>
</dbReference>
<dbReference type="EMBL" id="MSCN01000001">
    <property type="protein sequence ID" value="PQJ78313.1"/>
    <property type="molecule type" value="Genomic_DNA"/>
</dbReference>
<dbReference type="Pfam" id="PF04168">
    <property type="entry name" value="Alpha-E"/>
    <property type="match status" value="1"/>
</dbReference>
<dbReference type="AlphaFoldDB" id="A0A2S7WL62"/>
<evidence type="ECO:0000259" key="1">
    <source>
        <dbReference type="Pfam" id="PF04168"/>
    </source>
</evidence>
<dbReference type="InterPro" id="IPR051680">
    <property type="entry name" value="ATP-dep_Glu-Cys_Ligase-2"/>
</dbReference>
<accession>A0A2S7WL62</accession>
<name>A0A2S7WL62_9FLAO</name>
<dbReference type="OrthoDB" id="9803532at2"/>
<protein>
    <recommendedName>
        <fullName evidence="1">DUF403 domain-containing protein</fullName>
    </recommendedName>
</protein>
<proteinExistence type="predicted"/>
<feature type="domain" description="DUF403" evidence="1">
    <location>
        <begin position="1"/>
        <end position="313"/>
    </location>
</feature>
<dbReference type="Proteomes" id="UP000238882">
    <property type="component" value="Unassembled WGS sequence"/>
</dbReference>
<evidence type="ECO:0000313" key="3">
    <source>
        <dbReference type="Proteomes" id="UP000238882"/>
    </source>
</evidence>